<sequence length="108" mass="10908">MGQAVVRVESLPADPQAAAAAFYANPPTTPDAGDLVLVFPPAGTAHKDWRLAAVRDLARDAAPAARVNAVIDGDAAALATVLAYLADAPGVTGQIFELDGNSAQASLD</sequence>
<gene>
    <name evidence="2" type="ORF">GRI99_06515</name>
</gene>
<dbReference type="Proteomes" id="UP000466966">
    <property type="component" value="Unassembled WGS sequence"/>
</dbReference>
<dbReference type="AlphaFoldDB" id="A0A844YWT8"/>
<evidence type="ECO:0000259" key="1">
    <source>
        <dbReference type="Pfam" id="PF21777"/>
    </source>
</evidence>
<reference evidence="2 3" key="1">
    <citation type="submission" date="2019-12" db="EMBL/GenBank/DDBJ databases">
        <title>Genomic-based taxomic classification of the family Erythrobacteraceae.</title>
        <authorList>
            <person name="Xu L."/>
        </authorList>
    </citation>
    <scope>NUCLEOTIDE SEQUENCE [LARGE SCALE GENOMIC DNA]</scope>
    <source>
        <strain evidence="2 3">M0322</strain>
    </source>
</reference>
<name>A0A844YWT8_9SPHN</name>
<dbReference type="InterPro" id="IPR048623">
    <property type="entry name" value="SDR-like_proteobact"/>
</dbReference>
<organism evidence="2 3">
    <name type="scientific">Alteraurantiacibacter buctensis</name>
    <dbReference type="NCBI Taxonomy" id="1503981"/>
    <lineage>
        <taxon>Bacteria</taxon>
        <taxon>Pseudomonadati</taxon>
        <taxon>Pseudomonadota</taxon>
        <taxon>Alphaproteobacteria</taxon>
        <taxon>Sphingomonadales</taxon>
        <taxon>Erythrobacteraceae</taxon>
        <taxon>Alteraurantiacibacter</taxon>
    </lineage>
</organism>
<dbReference type="Pfam" id="PF21777">
    <property type="entry name" value="SDR-like"/>
    <property type="match status" value="1"/>
</dbReference>
<keyword evidence="3" id="KW-1185">Reference proteome</keyword>
<feature type="domain" description="Short chain dehydrogenase-like proteobacteria" evidence="1">
    <location>
        <begin position="6"/>
        <end position="98"/>
    </location>
</feature>
<protein>
    <recommendedName>
        <fullName evidence="1">Short chain dehydrogenase-like proteobacteria domain-containing protein</fullName>
    </recommendedName>
</protein>
<evidence type="ECO:0000313" key="3">
    <source>
        <dbReference type="Proteomes" id="UP000466966"/>
    </source>
</evidence>
<accession>A0A844YWT8</accession>
<dbReference type="EMBL" id="WTYV01000002">
    <property type="protein sequence ID" value="MXO71291.1"/>
    <property type="molecule type" value="Genomic_DNA"/>
</dbReference>
<evidence type="ECO:0000313" key="2">
    <source>
        <dbReference type="EMBL" id="MXO71291.1"/>
    </source>
</evidence>
<proteinExistence type="predicted"/>
<comment type="caution">
    <text evidence="2">The sequence shown here is derived from an EMBL/GenBank/DDBJ whole genome shotgun (WGS) entry which is preliminary data.</text>
</comment>